<evidence type="ECO:0000313" key="1">
    <source>
        <dbReference type="EnsemblMetazoa" id="SMAR010590-PA"/>
    </source>
</evidence>
<dbReference type="AlphaFoldDB" id="T1JA35"/>
<proteinExistence type="predicted"/>
<protein>
    <submittedName>
        <fullName evidence="1">Uncharacterized protein</fullName>
    </submittedName>
</protein>
<dbReference type="Proteomes" id="UP000014500">
    <property type="component" value="Unassembled WGS sequence"/>
</dbReference>
<dbReference type="HOGENOM" id="CLU_2761017_0_0_1"/>
<name>T1JA35_STRMM</name>
<accession>T1JA35</accession>
<evidence type="ECO:0000313" key="2">
    <source>
        <dbReference type="Proteomes" id="UP000014500"/>
    </source>
</evidence>
<dbReference type="EMBL" id="JH431981">
    <property type="status" value="NOT_ANNOTATED_CDS"/>
    <property type="molecule type" value="Genomic_DNA"/>
</dbReference>
<organism evidence="1 2">
    <name type="scientific">Strigamia maritima</name>
    <name type="common">European centipede</name>
    <name type="synonym">Geophilus maritimus</name>
    <dbReference type="NCBI Taxonomy" id="126957"/>
    <lineage>
        <taxon>Eukaryota</taxon>
        <taxon>Metazoa</taxon>
        <taxon>Ecdysozoa</taxon>
        <taxon>Arthropoda</taxon>
        <taxon>Myriapoda</taxon>
        <taxon>Chilopoda</taxon>
        <taxon>Pleurostigmophora</taxon>
        <taxon>Geophilomorpha</taxon>
        <taxon>Linotaeniidae</taxon>
        <taxon>Strigamia</taxon>
    </lineage>
</organism>
<reference evidence="2" key="1">
    <citation type="submission" date="2011-05" db="EMBL/GenBank/DDBJ databases">
        <authorList>
            <person name="Richards S.R."/>
            <person name="Qu J."/>
            <person name="Jiang H."/>
            <person name="Jhangiani S.N."/>
            <person name="Agravi P."/>
            <person name="Goodspeed R."/>
            <person name="Gross S."/>
            <person name="Mandapat C."/>
            <person name="Jackson L."/>
            <person name="Mathew T."/>
            <person name="Pu L."/>
            <person name="Thornton R."/>
            <person name="Saada N."/>
            <person name="Wilczek-Boney K.B."/>
            <person name="Lee S."/>
            <person name="Kovar C."/>
            <person name="Wu Y."/>
            <person name="Scherer S.E."/>
            <person name="Worley K.C."/>
            <person name="Muzny D.M."/>
            <person name="Gibbs R."/>
        </authorList>
    </citation>
    <scope>NUCLEOTIDE SEQUENCE</scope>
    <source>
        <strain evidence="2">Brora</strain>
    </source>
</reference>
<sequence length="70" mass="8036">MNMLPAEIYFANNQNHFNGITISARVYKFFSVIQETDSKASNGGWEYLSNVGKIQYHYKVQLRTTDAVTN</sequence>
<reference evidence="1" key="2">
    <citation type="submission" date="2015-02" db="UniProtKB">
        <authorList>
            <consortium name="EnsemblMetazoa"/>
        </authorList>
    </citation>
    <scope>IDENTIFICATION</scope>
</reference>
<keyword evidence="2" id="KW-1185">Reference proteome</keyword>
<dbReference type="EnsemblMetazoa" id="SMAR010590-RA">
    <property type="protein sequence ID" value="SMAR010590-PA"/>
    <property type="gene ID" value="SMAR010590"/>
</dbReference>